<keyword evidence="11" id="KW-1185">Reference proteome</keyword>
<feature type="region of interest" description="Disordered" evidence="8">
    <location>
        <begin position="3645"/>
        <end position="3675"/>
    </location>
</feature>
<dbReference type="STRING" id="137246.A0A401RVW4"/>
<evidence type="ECO:0000256" key="2">
    <source>
        <dbReference type="ARBA" id="ARBA00009423"/>
    </source>
</evidence>
<dbReference type="InterPro" id="IPR039915">
    <property type="entry name" value="TACC"/>
</dbReference>
<keyword evidence="5 7" id="KW-0175">Coiled coil</keyword>
<feature type="compositionally biased region" description="Polar residues" evidence="8">
    <location>
        <begin position="3386"/>
        <end position="3396"/>
    </location>
</feature>
<feature type="compositionally biased region" description="Basic residues" evidence="8">
    <location>
        <begin position="3161"/>
        <end position="3177"/>
    </location>
</feature>
<evidence type="ECO:0000313" key="11">
    <source>
        <dbReference type="Proteomes" id="UP000287033"/>
    </source>
</evidence>
<dbReference type="OrthoDB" id="10255048at2759"/>
<feature type="region of interest" description="Disordered" evidence="8">
    <location>
        <begin position="104"/>
        <end position="125"/>
    </location>
</feature>
<name>A0A401RVW4_CHIPU</name>
<feature type="compositionally biased region" description="Basic and acidic residues" evidence="8">
    <location>
        <begin position="3178"/>
        <end position="3190"/>
    </location>
</feature>
<evidence type="ECO:0000259" key="9">
    <source>
        <dbReference type="Pfam" id="PF05010"/>
    </source>
</evidence>
<feature type="compositionally biased region" description="Polar residues" evidence="8">
    <location>
        <begin position="3088"/>
        <end position="3107"/>
    </location>
</feature>
<dbReference type="InterPro" id="IPR007707">
    <property type="entry name" value="TACC_C"/>
</dbReference>
<feature type="region of interest" description="Disordered" evidence="8">
    <location>
        <begin position="2987"/>
        <end position="3033"/>
    </location>
</feature>
<evidence type="ECO:0000256" key="8">
    <source>
        <dbReference type="SAM" id="MobiDB-lite"/>
    </source>
</evidence>
<feature type="compositionally biased region" description="Basic and acidic residues" evidence="8">
    <location>
        <begin position="3651"/>
        <end position="3660"/>
    </location>
</feature>
<feature type="region of interest" description="Disordered" evidence="8">
    <location>
        <begin position="2906"/>
        <end position="2934"/>
    </location>
</feature>
<evidence type="ECO:0000256" key="1">
    <source>
        <dbReference type="ARBA" id="ARBA00004245"/>
    </source>
</evidence>
<sequence>MGNESSSMGDQPKASDSDIITSLPSNEETTQKCVLWNSVRNKETSRSHKKKKGPLSGSRSSKYGKNDQNVNEELPGLKIAGTASDQALPLHTQPASILQGNIAQNLSPKTGNNGDQSPESNTESKLNAMSQEILGRQKDVSPECKEKTELQTTTDPKVPLLTKNKNSLWSSLEDTVLEGDTFKVNYIFGDTNTFGAIDTGHCLKTSSLPGQGNAAVSVVKERFSDLLHCDEQLDKTDEHDSYLSPQGTLGSVQLPAPETKCSLMLPETGTEETIREENPAKSTGGKGNLLMVETQDPMYLTAVHLEKHTEHVAITGHDAVIHPQLKAENEQFVKEVVTDKEEKCLSPKVTLKQTEGSTSVLEYAVNLSEGVVLEGNKLSLIHGIDHHQASINEENESSFLTSAEHQRSLANMELLSICTSDFDPSQLNVTLLAVGDEQQKANSTDQQDFSTESVCNLVTERENIPETSALPSGQQNPCTEGTGEMLMVLSCDSEQGQTCNQETKTNACEEELDMKDVALPISPETIDGLVPIGTEPVYNDKEQICASESKIKIYDGNVWNLQENVSSALSNQSSHSKDTPNVLPGFCNDGNQQTEGSEEQTEFLEQKLPTVQGDMEISSFPKISESPLCQNLDSIQEFQNDQQVCSTKIKDDRLEKNRATLQTGVENRLLKDKMGLTPRSQSPDSEKVKGELLNIKPPSEQREDTGEIQTEVCLEMFAEGLSCLQKDRGVENMMLLDTVEMTPSSGTPHTVNVDEILVLSTEQCQTSNSKVKDCEGNVHNPHTEYVELPQNSGVPITVTTKEALSFGTIQEQAHESKCDLQAKLESSIFTESRELLPNDQNSDSKEATVEKLSDFSHSTGQTSRCVVETLCQEDLSKNQMIKNITIPAATQLPAGSIFPGTAEVKESVLSARSEQTCSSEKQEKESDKNICSPVMESTLFSEIMDLSLAPQNIDSTNTTNEQEGLSYGSVQMIGLEEIKGSPGKGEVCNFQTDRRDVISERVESWLVPQCTAGTEMKEALPIFNREQLPTLINEEQQKDYEGSVGSLPEGLENSIHSTDTGLALTIVDATTKARMSEDFAHEQQDLCDSVFKEGFCTKLSDSPHKLGRSSNSEVSQLPLSMQNPDAVEHGELLLTGFSNEQQLANSETVKGKDFEDNMQNLQIDTVKVIPMSTDLSPSSEIPSTDGLTETFFSHGEQQTHVREQQNTVSEGAIYDFPIGAEMSLFQQTKKLVPVTQNIGSKATGNEQLPLIFDSEQEVACGEMTENLSKKKVCSFQTDQEGVESLLTSQHVADIGMKEALLPFSGEQLQIFVREEQQKDYKGEVYRYQEGLVDTALLTSTESALNLQDVTTKEKTSEDFGCSTVSQQDTELKYRSPEMNAEMSLVSVENTFPPETIKLSTDVEKPEVEENSNLLLGFSRQQADCEIKEKILEESEQNSIENISTPEAWKSAVSCQIPDITNLEGAGIGCSSEHQQVDENGKQEVTEENLCRFLTATETIGNILTPKALLNLSTSEEGFVDTTLSTSSASALNLQDTTTKEKTSKGFGCAIVTLQDTELKQLSPEMNAETLQTILTPKALLDLSASGMNQELLGFNVDGKQQQILTRGIEDNYFRENVGCLQQGEENIPQHSTTECPAQHLNSEMLKEALNLEPDVEHQQTSENATNVNIAAEYMSSLQVGLKATLLESITLMQNPPIPQAHEAEDYDLSLALRQQPQICRSPTKEKGPENNVCSLVTGVENVTKLTIELTAGSENRPTEETVENLLGLSCENNKQTKCCDEQNEEIYVENIHGFQLDTAKDLPYKPIPHEVAHCQEGVKEALSSFTNQQQQVRSNEAKETVSEENVCRLKMVSEVIELTPDLQVPNTSKKSLPVVNEQLQTGISAMEGGISDMCYQTGSEPVPIGAMELTASLPIRGEVKGKEQLQSFYGDLKEELIFDESKENLHEETVQVSSTSLEAPEFTVRKELTTCTQLALSENIMGFTGDQQTERIDSLQIGIAADLFPETIQNMILDIQMPDVKGIETVSIFSNEQQICGNRIEEVRPDDGKAVSSLQSAVETITNPASMELAPTIFQDSVTPELMAFSNKQQQICSSGMKTETLKEVDNIEDNQCSDTTLILPYSLSKNYNMDLREKLSDVSTEESISEKNTLKLESDTEITTSSDTAKFQSNLQIHEPGNGKDYLLASNFDSVKDQNLSEGSEKDLKNLKIGEESVILEATKLTPMCQDPEEVELKAMSLNFENDAEQTCNTKSKEASNILIDSESKEASKIMIDNENVLVQESTELLSSSQKFATEKNEHKLLHFSCDIKQQSSNDEKNLSIFKEKACFDEKGIDISVLPGNVQLLSSSDIVPELQETTSSTLNEAQQISINETKENIAVANTDCLKSLIPESKELTCNPLHCDTTAKEQILSQTYGSEEQQTLNLSGKESVPENSFGSIKKGKTFGTDSETEFPLCNLAVSEAVKVDQLLDVASDSEQYDNLMSHGTCEKELNLEMDFTLGNDKLPGDVENKIISAGGTDCKNHAVSQGMQVLQSVTIENKEPSSASEHLLLLHFRDRTESSLEIDAKEQESIIGVLPSGSCAGIDSNSIKKQSCVSDNEFGNEFLLAIEPSATQSHSSLHTLADVKEEEVLPAVCANTEVKITEKGFKKGLKTESPSPEFASSSPPHEKDAESIICTVTRGALDNNSLTTSASLASERKQPVPYPLPASAVPHPSKHTKPAKPPDDATLLQNQLEQSELSVPSIYEKEESVLLQPIAPVASHPPRDVQYTKPSDDAEDFQTHLEQTPLSVSLLSEKQKDFPHPLFAVTPHIVSAETVQESSEQIANSITVPPCLKDTDSSALLLGFPSVLKDDELLQDAAEQSILSNTVCSDITESIPLPASPLSSDTDAVGVEHVSISVPVPSECEQPVPSLPLPLPLPLQSDDADKPTTDITGLQKHLVSVSLSSDFEEPIIPAFSSVPPPLSPEGSNNLQVDVTDFQELVRSSDSEGAFETPEETTPVKVPPQSSSTAAAEKESQEQQPSVPSVFFPDDNQVAVTPETSLQETDSFRPLTESASIVFDEDKPIASSGAYKIDFDSLDVLDSFQPHSSLDASSPVKSEGSKNCGQACAKLGSTSSPPPQSPPFTRKADGISDVSRTEHGDKALQAEAFSIASDNVHSVKKKKPRPLSLKRKTRSEKPADTQPDKSTEAPAATEAHAKPTVLESNKDVTTSQLPGNSLQSTVNQQDSPITHQVSCSSDADNLSERSPFASGDKQQSLPAAQSESETFTVVLTESDKIAPESGPISDTPAVGHAVRLEFDYSEDKDSFETEQDKQSVPKKFGKKSGGKMPLRKPKIGIKKVPTVEKVENALTASSNSTADPDDIPIPKTTYSFDPSKWDDPNFNPFSSNVQVPNSPKLPHASFSFDNDNCDNSVDSFKSSTKISGSPSHSSASFEVNDDTGTSEGDVNNKSSKKKRLPLKTNTFRVKKSPKRTSLSETSSQESTPLTTPETQQVIGTVEHATDEEKLASSVTNQKWSYSGIQTELEEDKADYPQPSDLSAFVNENSEFVNENYSSTVLGYEHSLDIEYMEKLGSSSPHHETNAKKQSMYLKIDSLKDSPIKCPAVRLSDSTTPCSGSSLDDADDGLPSAANKLSITRPLAASQEAHLQSSDKVKDKDSLNSSPVKSDLATPEEPVASANALLSRIIGHTDDELDYLQPDTAEKNPSAFAYKLQEELVYAAMRIEALQLAKELSNSPSSSLDYEIRGRSTARRQWANFGSCLQQRDSTPSMDTPITKGALYSRTGDGEVDDVQADGHQYSQRDLDSALRTAREEIVAQEREAADWKRKYDESRQEVVEMRRIVAEYEKTIAQMIEDDHREKSISHHNVQQLIMEKDQALSDLNSVEKSLADLFRRYEKMKEVLEGFRKNEEVLKKCAQEYLARVKKEEQRYHALKIHAEEKLDKANAEIAQVRAKSKSEQTAFQASLRKEQMKVESLERTLEQKNKEVEELTKICDELIAKMGKS</sequence>
<feature type="region of interest" description="Disordered" evidence="8">
    <location>
        <begin position="1"/>
        <end position="70"/>
    </location>
</feature>
<dbReference type="Gene3D" id="1.20.5.1700">
    <property type="match status" value="1"/>
</dbReference>
<feature type="compositionally biased region" description="Basic and acidic residues" evidence="8">
    <location>
        <begin position="3129"/>
        <end position="3147"/>
    </location>
</feature>
<feature type="compositionally biased region" description="Polar residues" evidence="8">
    <location>
        <begin position="18"/>
        <end position="32"/>
    </location>
</feature>
<proteinExistence type="inferred from homology"/>
<feature type="region of interest" description="Disordered" evidence="8">
    <location>
        <begin position="2651"/>
        <end position="2672"/>
    </location>
</feature>
<evidence type="ECO:0000256" key="7">
    <source>
        <dbReference type="SAM" id="Coils"/>
    </source>
</evidence>
<keyword evidence="4" id="KW-0597">Phosphoprotein</keyword>
<evidence type="ECO:0000256" key="5">
    <source>
        <dbReference type="ARBA" id="ARBA00023054"/>
    </source>
</evidence>
<feature type="compositionally biased region" description="Basic and acidic residues" evidence="8">
    <location>
        <begin position="3306"/>
        <end position="3318"/>
    </location>
</feature>
<dbReference type="PANTHER" id="PTHR13924:SF11">
    <property type="entry name" value="TRANSFORMING ACIDIC COILED-COIL-CONTAINING PROTEIN 2"/>
    <property type="match status" value="1"/>
</dbReference>
<feature type="domain" description="Transforming acidic coiled-coil-containing protein C-terminal" evidence="9">
    <location>
        <begin position="3800"/>
        <end position="4000"/>
    </location>
</feature>
<dbReference type="GO" id="GO:0007097">
    <property type="term" value="P:nuclear migration"/>
    <property type="evidence" value="ECO:0007669"/>
    <property type="project" value="TreeGrafter"/>
</dbReference>
<evidence type="ECO:0000256" key="4">
    <source>
        <dbReference type="ARBA" id="ARBA00022553"/>
    </source>
</evidence>
<dbReference type="GO" id="GO:0005856">
    <property type="term" value="C:cytoskeleton"/>
    <property type="evidence" value="ECO:0007669"/>
    <property type="project" value="UniProtKB-SubCell"/>
</dbReference>
<keyword evidence="3" id="KW-0963">Cytoplasm</keyword>
<dbReference type="Pfam" id="PF05010">
    <property type="entry name" value="TACC_C"/>
    <property type="match status" value="1"/>
</dbReference>
<feature type="region of interest" description="Disordered" evidence="8">
    <location>
        <begin position="3087"/>
        <end position="3293"/>
    </location>
</feature>
<dbReference type="EMBL" id="BEZZ01000008">
    <property type="protein sequence ID" value="GCC22271.1"/>
    <property type="molecule type" value="Genomic_DNA"/>
</dbReference>
<feature type="region of interest" description="Disordered" evidence="8">
    <location>
        <begin position="3306"/>
        <end position="3494"/>
    </location>
</feature>
<feature type="region of interest" description="Disordered" evidence="8">
    <location>
        <begin position="269"/>
        <end position="288"/>
    </location>
</feature>
<comment type="similarity">
    <text evidence="2">Belongs to the TACC family.</text>
</comment>
<feature type="compositionally biased region" description="Basic residues" evidence="8">
    <location>
        <begin position="3322"/>
        <end position="3340"/>
    </location>
</feature>
<evidence type="ECO:0000256" key="3">
    <source>
        <dbReference type="ARBA" id="ARBA00022490"/>
    </source>
</evidence>
<dbReference type="OMA" id="IFKEKAC"/>
<dbReference type="Proteomes" id="UP000287033">
    <property type="component" value="Unassembled WGS sequence"/>
</dbReference>
<feature type="compositionally biased region" description="Polar residues" evidence="8">
    <location>
        <begin position="3406"/>
        <end position="3452"/>
    </location>
</feature>
<evidence type="ECO:0000313" key="10">
    <source>
        <dbReference type="EMBL" id="GCC22271.1"/>
    </source>
</evidence>
<organism evidence="10 11">
    <name type="scientific">Chiloscyllium punctatum</name>
    <name type="common">Brownbanded bambooshark</name>
    <name type="synonym">Hemiscyllium punctatum</name>
    <dbReference type="NCBI Taxonomy" id="137246"/>
    <lineage>
        <taxon>Eukaryota</taxon>
        <taxon>Metazoa</taxon>
        <taxon>Chordata</taxon>
        <taxon>Craniata</taxon>
        <taxon>Vertebrata</taxon>
        <taxon>Chondrichthyes</taxon>
        <taxon>Elasmobranchii</taxon>
        <taxon>Galeomorphii</taxon>
        <taxon>Galeoidea</taxon>
        <taxon>Orectolobiformes</taxon>
        <taxon>Hemiscylliidae</taxon>
        <taxon>Chiloscyllium</taxon>
    </lineage>
</organism>
<dbReference type="PANTHER" id="PTHR13924">
    <property type="entry name" value="TRANSFORMING ACIDIC COILED-COIL CONTAINING PROTEIN 1/2"/>
    <property type="match status" value="1"/>
</dbReference>
<dbReference type="GO" id="GO:0007052">
    <property type="term" value="P:mitotic spindle organization"/>
    <property type="evidence" value="ECO:0007669"/>
    <property type="project" value="InterPro"/>
</dbReference>
<reference evidence="10 11" key="1">
    <citation type="journal article" date="2018" name="Nat. Ecol. Evol.">
        <title>Shark genomes provide insights into elasmobranch evolution and the origin of vertebrates.</title>
        <authorList>
            <person name="Hara Y"/>
            <person name="Yamaguchi K"/>
            <person name="Onimaru K"/>
            <person name="Kadota M"/>
            <person name="Koyanagi M"/>
            <person name="Keeley SD"/>
            <person name="Tatsumi K"/>
            <person name="Tanaka K"/>
            <person name="Motone F"/>
            <person name="Kageyama Y"/>
            <person name="Nozu R"/>
            <person name="Adachi N"/>
            <person name="Nishimura O"/>
            <person name="Nakagawa R"/>
            <person name="Tanegashima C"/>
            <person name="Kiyatake I"/>
            <person name="Matsumoto R"/>
            <person name="Murakumo K"/>
            <person name="Nishida K"/>
            <person name="Terakita A"/>
            <person name="Kuratani S"/>
            <person name="Sato K"/>
            <person name="Hyodo S Kuraku.S."/>
        </authorList>
    </citation>
    <scope>NUCLEOTIDE SEQUENCE [LARGE SCALE GENOMIC DNA]</scope>
</reference>
<comment type="caution">
    <text evidence="10">The sequence shown here is derived from an EMBL/GenBank/DDBJ whole genome shotgun (WGS) entry which is preliminary data.</text>
</comment>
<dbReference type="GO" id="GO:0005737">
    <property type="term" value="C:cytoplasm"/>
    <property type="evidence" value="ECO:0007669"/>
    <property type="project" value="TreeGrafter"/>
</dbReference>
<feature type="compositionally biased region" description="Polar residues" evidence="8">
    <location>
        <begin position="3255"/>
        <end position="3274"/>
    </location>
</feature>
<feature type="compositionally biased region" description="Low complexity" evidence="8">
    <location>
        <begin position="2656"/>
        <end position="2667"/>
    </location>
</feature>
<accession>A0A401RVW4</accession>
<feature type="compositionally biased region" description="Polar residues" evidence="8">
    <location>
        <begin position="57"/>
        <end position="70"/>
    </location>
</feature>
<feature type="coiled-coil region" evidence="7">
    <location>
        <begin position="3936"/>
        <end position="4002"/>
    </location>
</feature>
<feature type="compositionally biased region" description="Polar residues" evidence="8">
    <location>
        <begin position="3210"/>
        <end position="3243"/>
    </location>
</feature>
<gene>
    <name evidence="10" type="ORF">chiPu_0000657</name>
</gene>
<comment type="subcellular location">
    <subcellularLocation>
        <location evidence="1">Cytoplasm</location>
        <location evidence="1">Cytoskeleton</location>
    </subcellularLocation>
</comment>
<feature type="coiled-coil region" evidence="7">
    <location>
        <begin position="3802"/>
        <end position="3910"/>
    </location>
</feature>
<feature type="compositionally biased region" description="Low complexity" evidence="8">
    <location>
        <begin position="3475"/>
        <end position="3494"/>
    </location>
</feature>
<dbReference type="GO" id="GO:0021987">
    <property type="term" value="P:cerebral cortex development"/>
    <property type="evidence" value="ECO:0007669"/>
    <property type="project" value="TreeGrafter"/>
</dbReference>
<evidence type="ECO:0000256" key="6">
    <source>
        <dbReference type="ARBA" id="ARBA00023212"/>
    </source>
</evidence>
<dbReference type="FunFam" id="1.20.5.1700:FF:000001">
    <property type="entry name" value="Transforming acidic coiled-coil-containing protein 1 isoform 2"/>
    <property type="match status" value="1"/>
</dbReference>
<protein>
    <recommendedName>
        <fullName evidence="9">Transforming acidic coiled-coil-containing protein C-terminal domain-containing protein</fullName>
    </recommendedName>
</protein>
<feature type="region of interest" description="Disordered" evidence="8">
    <location>
        <begin position="2694"/>
        <end position="2729"/>
    </location>
</feature>
<keyword evidence="6" id="KW-0206">Cytoskeleton</keyword>